<evidence type="ECO:0000313" key="3">
    <source>
        <dbReference type="EMBL" id="KDN96422.1"/>
    </source>
</evidence>
<evidence type="ECO:0000256" key="2">
    <source>
        <dbReference type="RuleBase" id="RU362097"/>
    </source>
</evidence>
<dbReference type="PANTHER" id="PTHR30203:SF31">
    <property type="entry name" value="RND EFFLUX SYSTEM, OUTER MEMBRANE LIPOPROTEIN, NODT"/>
    <property type="match status" value="1"/>
</dbReference>
<name>A0A066ZSD6_HYDMR</name>
<proteinExistence type="inferred from homology"/>
<keyword evidence="2" id="KW-0472">Membrane</keyword>
<keyword evidence="2" id="KW-0732">Signal</keyword>
<gene>
    <name evidence="3" type="ORF">EI16_09140</name>
</gene>
<dbReference type="Gene3D" id="2.20.200.10">
    <property type="entry name" value="Outer membrane efflux proteins (OEP)"/>
    <property type="match status" value="1"/>
</dbReference>
<organism evidence="3 4">
    <name type="scientific">Hydrogenovibrio marinus</name>
    <dbReference type="NCBI Taxonomy" id="28885"/>
    <lineage>
        <taxon>Bacteria</taxon>
        <taxon>Pseudomonadati</taxon>
        <taxon>Pseudomonadota</taxon>
        <taxon>Gammaproteobacteria</taxon>
        <taxon>Thiotrichales</taxon>
        <taxon>Piscirickettsiaceae</taxon>
        <taxon>Hydrogenovibrio</taxon>
    </lineage>
</organism>
<protein>
    <recommendedName>
        <fullName evidence="5">RND transporter</fullName>
    </recommendedName>
</protein>
<dbReference type="InterPro" id="IPR003423">
    <property type="entry name" value="OMP_efflux"/>
</dbReference>
<accession>A0A066ZSD6</accession>
<dbReference type="STRING" id="28885.EI16_09140"/>
<keyword evidence="4" id="KW-1185">Reference proteome</keyword>
<dbReference type="PANTHER" id="PTHR30203">
    <property type="entry name" value="OUTER MEMBRANE CATION EFFLUX PROTEIN"/>
    <property type="match status" value="1"/>
</dbReference>
<comment type="similarity">
    <text evidence="1 2">Belongs to the outer membrane factor (OMF) (TC 1.B.17) family.</text>
</comment>
<dbReference type="NCBIfam" id="TIGR01845">
    <property type="entry name" value="outer_NodT"/>
    <property type="match status" value="1"/>
</dbReference>
<dbReference type="Pfam" id="PF02321">
    <property type="entry name" value="OEP"/>
    <property type="match status" value="2"/>
</dbReference>
<dbReference type="InterPro" id="IPR010131">
    <property type="entry name" value="MdtP/NodT-like"/>
</dbReference>
<dbReference type="SUPFAM" id="SSF56954">
    <property type="entry name" value="Outer membrane efflux proteins (OEP)"/>
    <property type="match status" value="1"/>
</dbReference>
<keyword evidence="2" id="KW-0449">Lipoprotein</keyword>
<comment type="caution">
    <text evidence="3">The sequence shown here is derived from an EMBL/GenBank/DDBJ whole genome shotgun (WGS) entry which is preliminary data.</text>
</comment>
<evidence type="ECO:0000313" key="4">
    <source>
        <dbReference type="Proteomes" id="UP000027341"/>
    </source>
</evidence>
<comment type="subcellular location">
    <subcellularLocation>
        <location evidence="2">Cell outer membrane</location>
        <topology evidence="2">Lipid-anchor</topology>
    </subcellularLocation>
</comment>
<dbReference type="EMBL" id="JMIU01000001">
    <property type="protein sequence ID" value="KDN96422.1"/>
    <property type="molecule type" value="Genomic_DNA"/>
</dbReference>
<dbReference type="GO" id="GO:0009279">
    <property type="term" value="C:cell outer membrane"/>
    <property type="evidence" value="ECO:0007669"/>
    <property type="project" value="UniProtKB-SubCell"/>
</dbReference>
<sequence>MRYFWLVFVIAIPALTACSTIETRSFPKQTFPKQWAQQVAKMQSQKQATPWWQELHDDDLNQLISEAIKANPDVLSAESVIRESRAYRVQAKAGLLPKVTIGGSAKSTYLKSTDATTDTYSAVLDASWEPDVFGTQQHALAAAEAKVKAAEASYADVLVSLSAEVATNYVALRGYQAQLNVTQASLKSWLETLQLTQWQHQAGMVTELDVEQAKRSYEQTAASVPTLKQNILETQNQLAILLGRTPENLPPSLIKIADLPNSPKTVFLPIPTEVLRQRPDVRAAEQNVLVAMSKTDSAKSNRWPSFTLGGSLGLTSATLGKLLDTDALITTLSAAVSHTLFDGGALDAQVDIQTEQEKQAMYSYKKTVLSALQETENALAGLYNSRESYAALNRALDASRNEEKLALMQYQAGQTSFTDVLNAQRTQLTLKQQSIQAKATELAKLITLSKAISGNWAIQQTTQNKTVKDADTSSLQTSSTGTSS</sequence>
<feature type="chain" id="PRO_5040529405" description="RND transporter" evidence="2">
    <location>
        <begin position="20"/>
        <end position="484"/>
    </location>
</feature>
<dbReference type="RefSeq" id="WP_051623127.1">
    <property type="nucleotide sequence ID" value="NZ_AP020335.1"/>
</dbReference>
<keyword evidence="2" id="KW-1134">Transmembrane beta strand</keyword>
<dbReference type="GO" id="GO:0015562">
    <property type="term" value="F:efflux transmembrane transporter activity"/>
    <property type="evidence" value="ECO:0007669"/>
    <property type="project" value="InterPro"/>
</dbReference>
<keyword evidence="2" id="KW-0564">Palmitate</keyword>
<dbReference type="PROSITE" id="PS51257">
    <property type="entry name" value="PROKAR_LIPOPROTEIN"/>
    <property type="match status" value="1"/>
</dbReference>
<feature type="signal peptide" evidence="2">
    <location>
        <begin position="1"/>
        <end position="19"/>
    </location>
</feature>
<evidence type="ECO:0000256" key="1">
    <source>
        <dbReference type="ARBA" id="ARBA00007613"/>
    </source>
</evidence>
<dbReference type="AlphaFoldDB" id="A0A066ZSD6"/>
<keyword evidence="2" id="KW-0812">Transmembrane</keyword>
<reference evidence="3 4" key="1">
    <citation type="submission" date="2014-04" db="EMBL/GenBank/DDBJ databases">
        <title>Draft genome sequence of Hydrogenovibrio marinus MH-110, a model organism for aerobic H2 metabolism.</title>
        <authorList>
            <person name="Cha H.J."/>
            <person name="Jo B.H."/>
            <person name="Hwang B.H."/>
        </authorList>
    </citation>
    <scope>NUCLEOTIDE SEQUENCE [LARGE SCALE GENOMIC DNA]</scope>
    <source>
        <strain evidence="3 4">MH-110</strain>
    </source>
</reference>
<dbReference type="Gene3D" id="1.20.1600.10">
    <property type="entry name" value="Outer membrane efflux proteins (OEP)"/>
    <property type="match status" value="1"/>
</dbReference>
<evidence type="ECO:0008006" key="5">
    <source>
        <dbReference type="Google" id="ProtNLM"/>
    </source>
</evidence>
<dbReference type="Proteomes" id="UP000027341">
    <property type="component" value="Unassembled WGS sequence"/>
</dbReference>